<feature type="active site" evidence="10">
    <location>
        <position position="455"/>
    </location>
</feature>
<feature type="binding site" evidence="9">
    <location>
        <position position="360"/>
    </location>
    <ligand>
        <name>S-adenosyl-L-methionine</name>
        <dbReference type="ChEBI" id="CHEBI:59789"/>
    </ligand>
</feature>
<evidence type="ECO:0000256" key="4">
    <source>
        <dbReference type="ARBA" id="ARBA00022694"/>
    </source>
</evidence>
<dbReference type="STRING" id="1076935.U4LP64"/>
<dbReference type="GO" id="GO:0008033">
    <property type="term" value="P:tRNA processing"/>
    <property type="evidence" value="ECO:0007669"/>
    <property type="project" value="UniProtKB-KW"/>
</dbReference>
<gene>
    <name evidence="12" type="ORF">PCON_01038</name>
</gene>
<feature type="binding site" evidence="9">
    <location>
        <position position="322"/>
    </location>
    <ligand>
        <name>S-adenosyl-L-methionine</name>
        <dbReference type="ChEBI" id="CHEBI:59789"/>
    </ligand>
</feature>
<organism evidence="12 13">
    <name type="scientific">Pyronema omphalodes (strain CBS 100304)</name>
    <name type="common">Pyronema confluens</name>
    <dbReference type="NCBI Taxonomy" id="1076935"/>
    <lineage>
        <taxon>Eukaryota</taxon>
        <taxon>Fungi</taxon>
        <taxon>Dikarya</taxon>
        <taxon>Ascomycota</taxon>
        <taxon>Pezizomycotina</taxon>
        <taxon>Pezizomycetes</taxon>
        <taxon>Pezizales</taxon>
        <taxon>Pyronemataceae</taxon>
        <taxon>Pyronema</taxon>
    </lineage>
</organism>
<keyword evidence="13" id="KW-1185">Reference proteome</keyword>
<dbReference type="OrthoDB" id="10250660at2759"/>
<dbReference type="InterPro" id="IPR030391">
    <property type="entry name" value="MeTrfase_TrmA_CS"/>
</dbReference>
<dbReference type="InterPro" id="IPR029063">
    <property type="entry name" value="SAM-dependent_MTases_sf"/>
</dbReference>
<dbReference type="FunFam" id="3.40.50.150:FF:000174">
    <property type="entry name" value="TRM2p tRNA methyltransferase"/>
    <property type="match status" value="1"/>
</dbReference>
<dbReference type="PROSITE" id="PS01230">
    <property type="entry name" value="TRMA_1"/>
    <property type="match status" value="1"/>
</dbReference>
<evidence type="ECO:0000256" key="3">
    <source>
        <dbReference type="ARBA" id="ARBA00022691"/>
    </source>
</evidence>
<comment type="catalytic activity">
    <reaction evidence="6">
        <text>uridine(54) in tRNA + S-adenosyl-L-methionine = 5-methyluridine(54) in tRNA + S-adenosyl-L-homocysteine + H(+)</text>
        <dbReference type="Rhea" id="RHEA:42712"/>
        <dbReference type="Rhea" id="RHEA-COMP:10167"/>
        <dbReference type="Rhea" id="RHEA-COMP:10193"/>
        <dbReference type="ChEBI" id="CHEBI:15378"/>
        <dbReference type="ChEBI" id="CHEBI:57856"/>
        <dbReference type="ChEBI" id="CHEBI:59789"/>
        <dbReference type="ChEBI" id="CHEBI:65315"/>
        <dbReference type="ChEBI" id="CHEBI:74447"/>
        <dbReference type="EC" id="2.1.1.35"/>
    </reaction>
</comment>
<dbReference type="PROSITE" id="PS51622">
    <property type="entry name" value="SAM_MT_RNA_M5U_2"/>
    <property type="match status" value="1"/>
</dbReference>
<keyword evidence="2 9" id="KW-0808">Transferase</keyword>
<dbReference type="eggNOG" id="KOG2187">
    <property type="taxonomic scope" value="Eukaryota"/>
</dbReference>
<feature type="binding site" evidence="9">
    <location>
        <position position="428"/>
    </location>
    <ligand>
        <name>S-adenosyl-L-methionine</name>
        <dbReference type="ChEBI" id="CHEBI:59789"/>
    </ligand>
</feature>
<dbReference type="InterPro" id="IPR025795">
    <property type="entry name" value="tRNA_(uracil-5-)_MeTrfase"/>
</dbReference>
<evidence type="ECO:0000256" key="6">
    <source>
        <dbReference type="ARBA" id="ARBA00052788"/>
    </source>
</evidence>
<dbReference type="Pfam" id="PF05958">
    <property type="entry name" value="tRNA_U5-meth_tr"/>
    <property type="match status" value="1"/>
</dbReference>
<dbReference type="SUPFAM" id="SSF50249">
    <property type="entry name" value="Nucleic acid-binding proteins"/>
    <property type="match status" value="1"/>
</dbReference>
<evidence type="ECO:0000313" key="12">
    <source>
        <dbReference type="EMBL" id="CCX33357.1"/>
    </source>
</evidence>
<dbReference type="PROSITE" id="PS01231">
    <property type="entry name" value="TRMA_2"/>
    <property type="match status" value="1"/>
</dbReference>
<dbReference type="GO" id="GO:0032259">
    <property type="term" value="P:methylation"/>
    <property type="evidence" value="ECO:0007669"/>
    <property type="project" value="UniProtKB-KW"/>
</dbReference>
<dbReference type="SUPFAM" id="SSF53335">
    <property type="entry name" value="S-adenosyl-L-methionine-dependent methyltransferases"/>
    <property type="match status" value="1"/>
</dbReference>
<dbReference type="AlphaFoldDB" id="U4LP64"/>
<accession>U4LP64</accession>
<dbReference type="PANTHER" id="PTHR11061">
    <property type="entry name" value="RNA M5U METHYLTRANSFERASE"/>
    <property type="match status" value="1"/>
</dbReference>
<evidence type="ECO:0000256" key="5">
    <source>
        <dbReference type="ARBA" id="ARBA00033763"/>
    </source>
</evidence>
<dbReference type="PROSITE" id="PS51687">
    <property type="entry name" value="SAM_MT_RNA_M5U"/>
    <property type="match status" value="1"/>
</dbReference>
<dbReference type="GO" id="GO:0009451">
    <property type="term" value="P:RNA modification"/>
    <property type="evidence" value="ECO:0007669"/>
    <property type="project" value="UniProtKB-ARBA"/>
</dbReference>
<dbReference type="GO" id="GO:0030697">
    <property type="term" value="F:tRNA (uracil(54)-C5)-methyltransferase activity, S-adenosyl methionine-dependent"/>
    <property type="evidence" value="ECO:0007669"/>
    <property type="project" value="UniProtKB-EC"/>
</dbReference>
<name>U4LP64_PYROM</name>
<evidence type="ECO:0000313" key="13">
    <source>
        <dbReference type="Proteomes" id="UP000018144"/>
    </source>
</evidence>
<evidence type="ECO:0000256" key="10">
    <source>
        <dbReference type="PROSITE-ProRule" id="PRU10015"/>
    </source>
</evidence>
<dbReference type="PANTHER" id="PTHR11061:SF30">
    <property type="entry name" value="TRNA (URACIL(54)-C(5))-METHYLTRANSFERASE"/>
    <property type="match status" value="1"/>
</dbReference>
<dbReference type="Proteomes" id="UP000018144">
    <property type="component" value="Unassembled WGS sequence"/>
</dbReference>
<keyword evidence="3 9" id="KW-0949">S-adenosyl-L-methionine</keyword>
<dbReference type="Gene3D" id="3.40.50.150">
    <property type="entry name" value="Vaccinia Virus protein VP39"/>
    <property type="match status" value="2"/>
</dbReference>
<evidence type="ECO:0000256" key="11">
    <source>
        <dbReference type="SAM" id="MobiDB-lite"/>
    </source>
</evidence>
<evidence type="ECO:0000256" key="2">
    <source>
        <dbReference type="ARBA" id="ARBA00022679"/>
    </source>
</evidence>
<proteinExistence type="inferred from homology"/>
<evidence type="ECO:0000256" key="9">
    <source>
        <dbReference type="PROSITE-ProRule" id="PRU01024"/>
    </source>
</evidence>
<sequence length="505" mass="55883">MEAVGPAGPDNQQRIEKRKFPNRPGGGQKRMRREKKKPVKEGGAEEVLEIDIKNLLASQPETPETASVQLPAPFTELELEVIQLSSIGDGLAVHEGRAYVVPFSLPGDRVAVKVIRHADTHTVVDFLKVVRPSPDRDDSLIGCKYFATCSGCQFQMLAYEKQLEHKKQVIVNAYKHFGDFPEGLLPTVGETIGSPLKYNYRTKLTPHFDGPRRGGFNPDMPVPEIGFNIKGQRKVLDIEDCPIGVDSVRSGITDQRKYVHENLTKYKRGATILLRENTVRTVDEQDPTKFTEEKTFITDSNAVSTEYIGNFKFTSPAGAFFQNNNSILPTFTAYIRDNLSLPVSADNSASEPPKYLVDAYCGSGLFTVTCGSTVQKAIGVDISADSIAYASKNAEANGITNASFIAGNAEKIFADIDFPGSETSCIIDPPRKGCDQLFLDQLLEFKPKRIVYVSCNVHTQARDMEYILKAEKGKGYRVDSIRGFDFFPQTHHVESVAVLTWVGDN</sequence>
<dbReference type="Gene3D" id="2.40.50.140">
    <property type="entry name" value="Nucleic acid-binding proteins"/>
    <property type="match status" value="1"/>
</dbReference>
<comment type="function">
    <text evidence="7">Catalyzes the formation of 5-methyl-uridine at position 54 (m5U54) in all tRNA. May also have a role in tRNA stabilization or maturation.</text>
</comment>
<dbReference type="EC" id="2.1.1.35" evidence="5"/>
<comment type="similarity">
    <text evidence="9">Belongs to the class I-like SAM-binding methyltransferase superfamily. RNA M5U methyltransferase family.</text>
</comment>
<feature type="active site" description="Nucleophile" evidence="9">
    <location>
        <position position="455"/>
    </location>
</feature>
<dbReference type="InterPro" id="IPR010280">
    <property type="entry name" value="U5_MeTrfase_fam"/>
</dbReference>
<dbReference type="InterPro" id="IPR030390">
    <property type="entry name" value="MeTrfase_TrmA_AS"/>
</dbReference>
<feature type="region of interest" description="Disordered" evidence="11">
    <location>
        <begin position="1"/>
        <end position="44"/>
    </location>
</feature>
<keyword evidence="4" id="KW-0819">tRNA processing</keyword>
<dbReference type="EMBL" id="HF936048">
    <property type="protein sequence ID" value="CCX33357.1"/>
    <property type="molecule type" value="Genomic_DNA"/>
</dbReference>
<dbReference type="FunFam" id="2.40.50.140:FF:000201">
    <property type="entry name" value="TRM2p tRNA methyltransferase"/>
    <property type="match status" value="1"/>
</dbReference>
<evidence type="ECO:0000256" key="1">
    <source>
        <dbReference type="ARBA" id="ARBA00022603"/>
    </source>
</evidence>
<protein>
    <recommendedName>
        <fullName evidence="8">tRNA (uracil(54)-C(5))-methyltransferase</fullName>
        <ecNumber evidence="5">2.1.1.35</ecNumber>
    </recommendedName>
</protein>
<keyword evidence="1 9" id="KW-0489">Methyltransferase</keyword>
<evidence type="ECO:0000256" key="7">
    <source>
        <dbReference type="ARBA" id="ARBA00054700"/>
    </source>
</evidence>
<dbReference type="CDD" id="cd02440">
    <property type="entry name" value="AdoMet_MTases"/>
    <property type="match status" value="1"/>
</dbReference>
<evidence type="ECO:0000256" key="8">
    <source>
        <dbReference type="ARBA" id="ARBA00070108"/>
    </source>
</evidence>
<feature type="compositionally biased region" description="Basic residues" evidence="11">
    <location>
        <begin position="29"/>
        <end position="38"/>
    </location>
</feature>
<dbReference type="OMA" id="GGCKWQH"/>
<reference evidence="12 13" key="1">
    <citation type="journal article" date="2013" name="PLoS Genet.">
        <title>The genome and development-dependent transcriptomes of Pyronema confluens: a window into fungal evolution.</title>
        <authorList>
            <person name="Traeger S."/>
            <person name="Altegoer F."/>
            <person name="Freitag M."/>
            <person name="Gabaldon T."/>
            <person name="Kempken F."/>
            <person name="Kumar A."/>
            <person name="Marcet-Houben M."/>
            <person name="Poggeler S."/>
            <person name="Stajich J.E."/>
            <person name="Nowrousian M."/>
        </authorList>
    </citation>
    <scope>NUCLEOTIDE SEQUENCE [LARGE SCALE GENOMIC DNA]</scope>
    <source>
        <strain evidence="13">CBS 100304</strain>
        <tissue evidence="12">Vegetative mycelium</tissue>
    </source>
</reference>
<dbReference type="InterPro" id="IPR012340">
    <property type="entry name" value="NA-bd_OB-fold"/>
</dbReference>
<feature type="binding site" evidence="9">
    <location>
        <position position="381"/>
    </location>
    <ligand>
        <name>S-adenosyl-L-methionine</name>
        <dbReference type="ChEBI" id="CHEBI:59789"/>
    </ligand>
</feature>